<reference evidence="1 2" key="2">
    <citation type="journal article" date="2013" name="Environ. Sci. Technol.">
        <title>The 4-tert-butylphenol-utilizing bacterium Sphingobium fuliginis OMI can degrade bisphenols via phenolic ring hydroxylation and meta-cleavage pathway.</title>
        <authorList>
            <person name="Ogata Y."/>
            <person name="Goda S."/>
            <person name="Toyama T."/>
            <person name="Sei K."/>
            <person name="Ike M."/>
        </authorList>
    </citation>
    <scope>NUCLEOTIDE SEQUENCE [LARGE SCALE GENOMIC DNA]</scope>
    <source>
        <strain evidence="1 2">OMI</strain>
    </source>
</reference>
<name>A0A292ZCL9_SPHSA</name>
<dbReference type="EMBL" id="BEWI01000031">
    <property type="protein sequence ID" value="GAY20630.1"/>
    <property type="molecule type" value="Genomic_DNA"/>
</dbReference>
<comment type="caution">
    <text evidence="1">The sequence shown here is derived from an EMBL/GenBank/DDBJ whole genome shotgun (WGS) entry which is preliminary data.</text>
</comment>
<evidence type="ECO:0000313" key="1">
    <source>
        <dbReference type="EMBL" id="GAY20630.1"/>
    </source>
</evidence>
<reference evidence="1 2" key="1">
    <citation type="journal article" date="2013" name="Biodegradation">
        <title>Occurrence of 4-tert-butylphenol (4-t-BP) biodegradation in an aquatic sample caused by the presence of Spirodela polyrrhiza and isolation of a 4-t-BP-utilizing bacterium.</title>
        <authorList>
            <person name="Ogata Y."/>
            <person name="Toyama T."/>
            <person name="Yu N."/>
            <person name="Wang X."/>
            <person name="Sei K."/>
            <person name="Ike M."/>
        </authorList>
    </citation>
    <scope>NUCLEOTIDE SEQUENCE [LARGE SCALE GENOMIC DNA]</scope>
    <source>
        <strain evidence="1 2">OMI</strain>
    </source>
</reference>
<organism evidence="1 2">
    <name type="scientific">Sphingobium fuliginis (strain ATCC 27551)</name>
    <dbReference type="NCBI Taxonomy" id="336203"/>
    <lineage>
        <taxon>Bacteria</taxon>
        <taxon>Pseudomonadati</taxon>
        <taxon>Pseudomonadota</taxon>
        <taxon>Alphaproteobacteria</taxon>
        <taxon>Sphingomonadales</taxon>
        <taxon>Sphingomonadaceae</taxon>
        <taxon>Sphingobium</taxon>
    </lineage>
</organism>
<gene>
    <name evidence="1" type="ORF">SFOMI_1160</name>
</gene>
<sequence>MGIDADIAICYQGDRRPRSLCQGGRRRPRNAASSAARCRAAKSYLEFVTTWGYVRFELLDDPCEFTFAYDAQDAATNLRSSVSMFMAADKVAQYYQGLVLDVDDDLPKFPAHMLPICFTPGPSHALLEFGAASDVVWFWDFEGEPWHGDTGVNLGFVAPTFQALPDGLRVPAP</sequence>
<protein>
    <submittedName>
        <fullName evidence="1">Uncharacterized protein</fullName>
    </submittedName>
</protein>
<accession>A0A292ZCL9</accession>
<proteinExistence type="predicted"/>
<dbReference type="AlphaFoldDB" id="A0A292ZCL9"/>
<evidence type="ECO:0000313" key="2">
    <source>
        <dbReference type="Proteomes" id="UP000221538"/>
    </source>
</evidence>
<dbReference type="Proteomes" id="UP000221538">
    <property type="component" value="Unassembled WGS sequence"/>
</dbReference>
<dbReference type="RefSeq" id="WP_048574923.1">
    <property type="nucleotide sequence ID" value="NZ_BEWI01000031.1"/>
</dbReference>